<proteinExistence type="predicted"/>
<organism evidence="1 2">
    <name type="scientific">Molorchus minor</name>
    <dbReference type="NCBI Taxonomy" id="1323400"/>
    <lineage>
        <taxon>Eukaryota</taxon>
        <taxon>Metazoa</taxon>
        <taxon>Ecdysozoa</taxon>
        <taxon>Arthropoda</taxon>
        <taxon>Hexapoda</taxon>
        <taxon>Insecta</taxon>
        <taxon>Pterygota</taxon>
        <taxon>Neoptera</taxon>
        <taxon>Endopterygota</taxon>
        <taxon>Coleoptera</taxon>
        <taxon>Polyphaga</taxon>
        <taxon>Cucujiformia</taxon>
        <taxon>Chrysomeloidea</taxon>
        <taxon>Cerambycidae</taxon>
        <taxon>Lamiinae</taxon>
        <taxon>Monochamini</taxon>
        <taxon>Molorchus</taxon>
    </lineage>
</organism>
<dbReference type="Proteomes" id="UP001162164">
    <property type="component" value="Unassembled WGS sequence"/>
</dbReference>
<gene>
    <name evidence="1" type="ORF">NQ317_000456</name>
</gene>
<comment type="caution">
    <text evidence="1">The sequence shown here is derived from an EMBL/GenBank/DDBJ whole genome shotgun (WGS) entry which is preliminary data.</text>
</comment>
<name>A0ABQ9J6Y1_9CUCU</name>
<dbReference type="EMBL" id="JAPWTJ010001083">
    <property type="protein sequence ID" value="KAJ8973911.1"/>
    <property type="molecule type" value="Genomic_DNA"/>
</dbReference>
<reference evidence="1" key="1">
    <citation type="journal article" date="2023" name="Insect Mol. Biol.">
        <title>Genome sequencing provides insights into the evolution of gene families encoding plant cell wall-degrading enzymes in longhorned beetles.</title>
        <authorList>
            <person name="Shin N.R."/>
            <person name="Okamura Y."/>
            <person name="Kirsch R."/>
            <person name="Pauchet Y."/>
        </authorList>
    </citation>
    <scope>NUCLEOTIDE SEQUENCE</scope>
    <source>
        <strain evidence="1">MMC_N1</strain>
    </source>
</reference>
<protein>
    <submittedName>
        <fullName evidence="1">Uncharacterized protein</fullName>
    </submittedName>
</protein>
<accession>A0ABQ9J6Y1</accession>
<keyword evidence="2" id="KW-1185">Reference proteome</keyword>
<sequence length="59" mass="6820">MDEVLPNEPPYILKFRKNLTFNYGDPIDLSGMVFMSVNCFYNCGQTSCFDRCMKAGLKR</sequence>
<evidence type="ECO:0000313" key="2">
    <source>
        <dbReference type="Proteomes" id="UP001162164"/>
    </source>
</evidence>
<evidence type="ECO:0000313" key="1">
    <source>
        <dbReference type="EMBL" id="KAJ8973911.1"/>
    </source>
</evidence>